<dbReference type="SUPFAM" id="SSF88659">
    <property type="entry name" value="Sigma3 and sigma4 domains of RNA polymerase sigma factors"/>
    <property type="match status" value="1"/>
</dbReference>
<organism evidence="3 4">
    <name type="scientific">Metallumcola ferriviriculae</name>
    <dbReference type="NCBI Taxonomy" id="3039180"/>
    <lineage>
        <taxon>Bacteria</taxon>
        <taxon>Bacillati</taxon>
        <taxon>Bacillota</taxon>
        <taxon>Clostridia</taxon>
        <taxon>Neomoorellales</taxon>
        <taxon>Desulfitibacteraceae</taxon>
        <taxon>Metallumcola</taxon>
    </lineage>
</organism>
<dbReference type="RefSeq" id="WP_366922264.1">
    <property type="nucleotide sequence ID" value="NZ_CP121694.1"/>
</dbReference>
<proteinExistence type="inferred from homology"/>
<evidence type="ECO:0000313" key="4">
    <source>
        <dbReference type="Proteomes" id="UP001329915"/>
    </source>
</evidence>
<dbReference type="EMBL" id="CP121694">
    <property type="protein sequence ID" value="WRO22868.1"/>
    <property type="molecule type" value="Genomic_DNA"/>
</dbReference>
<evidence type="ECO:0000256" key="1">
    <source>
        <dbReference type="ARBA" id="ARBA00009350"/>
    </source>
</evidence>
<dbReference type="InterPro" id="IPR036388">
    <property type="entry name" value="WH-like_DNA-bd_sf"/>
</dbReference>
<reference evidence="3 4" key="1">
    <citation type="submission" date="2023-04" db="EMBL/GenBank/DDBJ databases">
        <authorList>
            <person name="Hsu D."/>
        </authorList>
    </citation>
    <scope>NUCLEOTIDE SEQUENCE [LARGE SCALE GENOMIC DNA]</scope>
    <source>
        <strain evidence="3 4">MK1</strain>
    </source>
</reference>
<keyword evidence="4" id="KW-1185">Reference proteome</keyword>
<dbReference type="KEGG" id="dbc:MFMK1_002711"/>
<evidence type="ECO:0000313" key="3">
    <source>
        <dbReference type="EMBL" id="WRO22868.1"/>
    </source>
</evidence>
<dbReference type="Pfam" id="PF02001">
    <property type="entry name" value="DUF134"/>
    <property type="match status" value="1"/>
</dbReference>
<name>A0AAU0UNH1_9FIRM</name>
<dbReference type="AlphaFoldDB" id="A0AAU0UNH1"/>
<dbReference type="Gene3D" id="1.10.10.10">
    <property type="entry name" value="Winged helix-like DNA-binding domain superfamily/Winged helix DNA-binding domain"/>
    <property type="match status" value="1"/>
</dbReference>
<dbReference type="PANTHER" id="PTHR37478:SF2">
    <property type="entry name" value="UPF0251 PROTEIN TK0562"/>
    <property type="match status" value="1"/>
</dbReference>
<comment type="similarity">
    <text evidence="1 2">Belongs to the UPF0251 family.</text>
</comment>
<gene>
    <name evidence="3" type="ORF">MFMK1_002711</name>
</gene>
<sequence length="124" mass="13948">MPRPKKCRRVGNIPKEAYFKPAGIPIRELEEVNLLVEELEAIRLKDLTGLNQEECAQRMNVSRPTFQRILTKARQKIASALVDGKAIKVEGGDFRMHLQQSNCPKCRGDSAGEQDACPFCGHEK</sequence>
<dbReference type="InterPro" id="IPR013324">
    <property type="entry name" value="RNA_pol_sigma_r3/r4-like"/>
</dbReference>
<protein>
    <recommendedName>
        <fullName evidence="2">UPF0251 protein MFMK1_002711</fullName>
    </recommendedName>
</protein>
<accession>A0AAU0UNH1</accession>
<dbReference type="InterPro" id="IPR002852">
    <property type="entry name" value="UPF0251"/>
</dbReference>
<dbReference type="PANTHER" id="PTHR37478">
    <property type="match status" value="1"/>
</dbReference>
<dbReference type="Proteomes" id="UP001329915">
    <property type="component" value="Chromosome"/>
</dbReference>
<evidence type="ECO:0000256" key="2">
    <source>
        <dbReference type="HAMAP-Rule" id="MF_00674"/>
    </source>
</evidence>
<dbReference type="HAMAP" id="MF_00674">
    <property type="entry name" value="UPF0251"/>
    <property type="match status" value="1"/>
</dbReference>